<feature type="transmembrane region" description="Helical" evidence="1">
    <location>
        <begin position="382"/>
        <end position="404"/>
    </location>
</feature>
<keyword evidence="1" id="KW-1133">Transmembrane helix</keyword>
<proteinExistence type="predicted"/>
<dbReference type="Proteomes" id="UP000596092">
    <property type="component" value="Chromosome"/>
</dbReference>
<feature type="transmembrane region" description="Helical" evidence="1">
    <location>
        <begin position="350"/>
        <end position="376"/>
    </location>
</feature>
<name>A0A7T5VDE0_9BACT</name>
<dbReference type="GO" id="GO:0031293">
    <property type="term" value="P:membrane protein intracellular domain proteolysis"/>
    <property type="evidence" value="ECO:0007669"/>
    <property type="project" value="TreeGrafter"/>
</dbReference>
<keyword evidence="3" id="KW-1185">Reference proteome</keyword>
<dbReference type="GO" id="GO:0005737">
    <property type="term" value="C:cytoplasm"/>
    <property type="evidence" value="ECO:0007669"/>
    <property type="project" value="TreeGrafter"/>
</dbReference>
<protein>
    <submittedName>
        <fullName evidence="2">Peptidase M50</fullName>
    </submittedName>
</protein>
<dbReference type="GO" id="GO:0004222">
    <property type="term" value="F:metalloendopeptidase activity"/>
    <property type="evidence" value="ECO:0007669"/>
    <property type="project" value="InterPro"/>
</dbReference>
<accession>A0A7T5VDE0</accession>
<evidence type="ECO:0000256" key="1">
    <source>
        <dbReference type="SAM" id="Phobius"/>
    </source>
</evidence>
<gene>
    <name evidence="2" type="ORF">HP555_08215</name>
</gene>
<dbReference type="GO" id="GO:0016020">
    <property type="term" value="C:membrane"/>
    <property type="evidence" value="ECO:0007669"/>
    <property type="project" value="InterPro"/>
</dbReference>
<keyword evidence="1" id="KW-0472">Membrane</keyword>
<dbReference type="PANTHER" id="PTHR13325:SF3">
    <property type="entry name" value="MEMBRANE-BOUND TRANSCRIPTION FACTOR SITE-2 PROTEASE"/>
    <property type="match status" value="1"/>
</dbReference>
<dbReference type="InterPro" id="IPR001193">
    <property type="entry name" value="MBTPS2"/>
</dbReference>
<dbReference type="AlphaFoldDB" id="A0A7T5VDE0"/>
<keyword evidence="1" id="KW-0812">Transmembrane</keyword>
<organism evidence="2 3">
    <name type="scientific">Desulfobulbus oligotrophicus</name>
    <dbReference type="NCBI Taxonomy" id="1909699"/>
    <lineage>
        <taxon>Bacteria</taxon>
        <taxon>Pseudomonadati</taxon>
        <taxon>Thermodesulfobacteriota</taxon>
        <taxon>Desulfobulbia</taxon>
        <taxon>Desulfobulbales</taxon>
        <taxon>Desulfobulbaceae</taxon>
        <taxon>Desulfobulbus</taxon>
    </lineage>
</organism>
<feature type="transmembrane region" description="Helical" evidence="1">
    <location>
        <begin position="171"/>
        <end position="194"/>
    </location>
</feature>
<dbReference type="KEGG" id="dog:HP555_08215"/>
<dbReference type="PANTHER" id="PTHR13325">
    <property type="entry name" value="PROTEASE M50 MEMBRANE-BOUND TRANSCRIPTION FACTOR SITE 2 PROTEASE"/>
    <property type="match status" value="1"/>
</dbReference>
<feature type="transmembrane region" description="Helical" evidence="1">
    <location>
        <begin position="206"/>
        <end position="225"/>
    </location>
</feature>
<feature type="transmembrane region" description="Helical" evidence="1">
    <location>
        <begin position="245"/>
        <end position="269"/>
    </location>
</feature>
<sequence>MVSSAMPLLPPLRQDLQLHPVAPNRDGSPAWTIQDPVANRFYRIGWLEFACLQHWSPQADRIAAAVAASTPMPVATEQVEAFARFLEQHQLLRLDGEAMARMAASARVFTWHHWRWWLRHYLFVRIPLVRPERLLRAMLPLLRPLAGRSGLITLVFASLLGIFLTTRQWDVFIHSVAGLLTPAGLAGFILAIIVCKTCHELGHALVATHFGVRVGHMGIALMVLWPMLYTDVGESWKLRSGRQRLAVSVAGLGSELALAGLATLVWALLDDGLARQAALYAATTGWIVSLAINASPFMRFDGYFILSDLLDIPNLHERSGLLARHWLRNRLLGWQETDAESFSRRMRSGLIIFAFMTWCYRLVVFAGIAAAVYFFFFKAFGVVLFVVEISWFIFRPIVMEIGLWVRRRREIVRGRLMGIILLLMTAGTVLAWPWASHITAPAVAHPGRQQLVFSPFAAQVVRLHPPGQVHAGEVLALFESPDLVARNQQNRALVHGLRQKLAGISVQAEEMDQRPVVSEQLTMQLAEVAAVQDERNRLEVRAAFTGLWLDTDPLLRQGTWISPQSRIGLLVAPRRWIVDVYVEQHQVEQIRIGAVAMFHPERGWQSFRGKVTDIETSPCSQLISPLFDARRGGPVATREDAVTMEPVDVLYRVRLELAEPLPINREIRGWVRIDAPGKSRLAEMGRQLFAVLIRESGF</sequence>
<feature type="transmembrane region" description="Helical" evidence="1">
    <location>
        <begin position="416"/>
        <end position="435"/>
    </location>
</feature>
<reference evidence="2 3" key="1">
    <citation type="submission" date="2020-05" db="EMBL/GenBank/DDBJ databases">
        <title>Complete genome of Desulfobulbus oligotrophicus.</title>
        <authorList>
            <person name="Podar M."/>
        </authorList>
    </citation>
    <scope>NUCLEOTIDE SEQUENCE [LARGE SCALE GENOMIC DNA]</scope>
    <source>
        <strain evidence="2 3">Prop6</strain>
    </source>
</reference>
<dbReference type="EMBL" id="CP054140">
    <property type="protein sequence ID" value="QQG65850.1"/>
    <property type="molecule type" value="Genomic_DNA"/>
</dbReference>
<evidence type="ECO:0000313" key="3">
    <source>
        <dbReference type="Proteomes" id="UP000596092"/>
    </source>
</evidence>
<feature type="transmembrane region" description="Helical" evidence="1">
    <location>
        <begin position="145"/>
        <end position="165"/>
    </location>
</feature>
<evidence type="ECO:0000313" key="2">
    <source>
        <dbReference type="EMBL" id="QQG65850.1"/>
    </source>
</evidence>